<dbReference type="GO" id="GO:0005634">
    <property type="term" value="C:nucleus"/>
    <property type="evidence" value="ECO:0007669"/>
    <property type="project" value="TreeGrafter"/>
</dbReference>
<evidence type="ECO:0000313" key="5">
    <source>
        <dbReference type="Proteomes" id="UP001431209"/>
    </source>
</evidence>
<dbReference type="PANTHER" id="PTHR12341">
    <property type="entry name" value="5'-&gt;3' EXORIBONUCLEASE"/>
    <property type="match status" value="1"/>
</dbReference>
<keyword evidence="5" id="KW-1185">Reference proteome</keyword>
<organism evidence="4 5">
    <name type="scientific">Acrasis kona</name>
    <dbReference type="NCBI Taxonomy" id="1008807"/>
    <lineage>
        <taxon>Eukaryota</taxon>
        <taxon>Discoba</taxon>
        <taxon>Heterolobosea</taxon>
        <taxon>Tetramitia</taxon>
        <taxon>Eutetramitia</taxon>
        <taxon>Acrasidae</taxon>
        <taxon>Acrasis</taxon>
    </lineage>
</organism>
<protein>
    <submittedName>
        <fullName evidence="3 4">Exoribonuclease</fullName>
    </submittedName>
</protein>
<dbReference type="Pfam" id="PF03159">
    <property type="entry name" value="XRN_N"/>
    <property type="match status" value="1"/>
</dbReference>
<dbReference type="Gene3D" id="3.40.50.12390">
    <property type="match status" value="2"/>
</dbReference>
<comment type="caution">
    <text evidence="4">The sequence shown here is derived from an EMBL/GenBank/DDBJ whole genome shotgun (WGS) entry which is preliminary data.</text>
</comment>
<dbReference type="GO" id="GO:0003723">
    <property type="term" value="F:RNA binding"/>
    <property type="evidence" value="ECO:0007669"/>
    <property type="project" value="TreeGrafter"/>
</dbReference>
<dbReference type="AlphaFoldDB" id="A0AAW2ZPH6"/>
<dbReference type="InterPro" id="IPR004859">
    <property type="entry name" value="Xrn1_N"/>
</dbReference>
<dbReference type="CDD" id="cd18673">
    <property type="entry name" value="PIN_XRN1-2-like"/>
    <property type="match status" value="1"/>
</dbReference>
<proteinExistence type="predicted"/>
<dbReference type="EMBL" id="JAOPGA020001761">
    <property type="protein sequence ID" value="KAL0491134.1"/>
    <property type="molecule type" value="Genomic_DNA"/>
</dbReference>
<sequence length="226" mass="26412">MVEEIFKVVDRIFAAVRPRKLMFFAVDGPAPRAKQNQQRSRRFRSAKEAKKAEEVEDQEREEMERRGIELPEKKIHWDSNVITPGTGFMEKVTLGLKYYIHERMNNDPGWKNLTVILSDASLPGEGEHKLVEFIRQQRLQPNYNPNTSHVIHGLDADLIMLALSTHEPYFYILREKVFDGGKKQDDALKQQGAHLYEYQPLEILHMTVLREYLLNQEFVETSFQGL</sequence>
<feature type="region of interest" description="Disordered" evidence="1">
    <location>
        <begin position="33"/>
        <end position="66"/>
    </location>
</feature>
<dbReference type="InterPro" id="IPR027073">
    <property type="entry name" value="5_3_exoribonuclease"/>
</dbReference>
<dbReference type="Proteomes" id="UP001431209">
    <property type="component" value="Unassembled WGS sequence"/>
</dbReference>
<name>A0AAW2ZPH6_9EUKA</name>
<accession>A0AAW2ZPH6</accession>
<reference evidence="4 5" key="1">
    <citation type="submission" date="2024-03" db="EMBL/GenBank/DDBJ databases">
        <title>The Acrasis kona genome and developmental transcriptomes reveal deep origins of eukaryotic multicellular pathways.</title>
        <authorList>
            <person name="Sheikh S."/>
            <person name="Fu C.-J."/>
            <person name="Brown M.W."/>
            <person name="Baldauf S.L."/>
        </authorList>
    </citation>
    <scope>NUCLEOTIDE SEQUENCE [LARGE SCALE GENOMIC DNA]</scope>
    <source>
        <strain evidence="4 5">ATCC MYA-3509</strain>
    </source>
</reference>
<gene>
    <name evidence="4" type="ORF">AKO1_002262</name>
    <name evidence="3" type="ORF">AKO1_007275</name>
</gene>
<evidence type="ECO:0000259" key="2">
    <source>
        <dbReference type="Pfam" id="PF03159"/>
    </source>
</evidence>
<evidence type="ECO:0000313" key="3">
    <source>
        <dbReference type="EMBL" id="KAL0480106.1"/>
    </source>
</evidence>
<dbReference type="EMBL" id="JAOPGA020000625">
    <property type="protein sequence ID" value="KAL0480106.1"/>
    <property type="molecule type" value="Genomic_DNA"/>
</dbReference>
<feature type="non-terminal residue" evidence="4">
    <location>
        <position position="226"/>
    </location>
</feature>
<evidence type="ECO:0000256" key="1">
    <source>
        <dbReference type="SAM" id="MobiDB-lite"/>
    </source>
</evidence>
<dbReference type="GO" id="GO:0000956">
    <property type="term" value="P:nuclear-transcribed mRNA catabolic process"/>
    <property type="evidence" value="ECO:0007669"/>
    <property type="project" value="TreeGrafter"/>
</dbReference>
<evidence type="ECO:0000313" key="4">
    <source>
        <dbReference type="EMBL" id="KAL0491134.1"/>
    </source>
</evidence>
<dbReference type="GO" id="GO:0004534">
    <property type="term" value="F:5'-3' RNA exonuclease activity"/>
    <property type="evidence" value="ECO:0007669"/>
    <property type="project" value="TreeGrafter"/>
</dbReference>
<dbReference type="PANTHER" id="PTHR12341:SF41">
    <property type="entry name" value="5'-3' EXORIBONUCLEASE 2"/>
    <property type="match status" value="1"/>
</dbReference>
<feature type="domain" description="Xrn1 N-terminal" evidence="2">
    <location>
        <begin position="1"/>
        <end position="176"/>
    </location>
</feature>